<dbReference type="EMBL" id="ADVR01000092">
    <property type="protein sequence ID" value="EFO80019.1"/>
    <property type="molecule type" value="Genomic_DNA"/>
</dbReference>
<keyword evidence="4 5" id="KW-0720">Serine protease</keyword>
<evidence type="ECO:0000259" key="7">
    <source>
        <dbReference type="Pfam" id="PF00082"/>
    </source>
</evidence>
<evidence type="ECO:0000256" key="5">
    <source>
        <dbReference type="PROSITE-ProRule" id="PRU01240"/>
    </source>
</evidence>
<feature type="active site" description="Charge relay system" evidence="5">
    <location>
        <position position="464"/>
    </location>
</feature>
<dbReference type="PANTHER" id="PTHR43399">
    <property type="entry name" value="SUBTILISIN-RELATED"/>
    <property type="match status" value="1"/>
</dbReference>
<dbReference type="InterPro" id="IPR051048">
    <property type="entry name" value="Peptidase_S8/S53_subtilisin"/>
</dbReference>
<dbReference type="PRINTS" id="PR00723">
    <property type="entry name" value="SUBTILISIN"/>
</dbReference>
<dbReference type="InterPro" id="IPR015500">
    <property type="entry name" value="Peptidase_S8_subtilisin-rel"/>
</dbReference>
<evidence type="ECO:0000256" key="1">
    <source>
        <dbReference type="ARBA" id="ARBA00011073"/>
    </source>
</evidence>
<proteinExistence type="inferred from homology"/>
<evidence type="ECO:0000313" key="9">
    <source>
        <dbReference type="Proteomes" id="UP000054010"/>
    </source>
</evidence>
<feature type="active site" description="Charge relay system" evidence="5">
    <location>
        <position position="249"/>
    </location>
</feature>
<feature type="signal peptide" evidence="6">
    <location>
        <begin position="1"/>
        <end position="22"/>
    </location>
</feature>
<comment type="caution">
    <text evidence="8">The sequence shown here is derived from an EMBL/GenBank/DDBJ whole genome shotgun (WGS) entry which is preliminary data.</text>
</comment>
<dbReference type="PANTHER" id="PTHR43399:SF4">
    <property type="entry name" value="CELL WALL-ASSOCIATED PROTEASE"/>
    <property type="match status" value="1"/>
</dbReference>
<sequence length="1001" mass="104591">MALLATLVAASLPPVAPRPALAASTPLTSSPAAISTSVTLTNTTQVTLSIQNSGATPITPQLYEALAAASGASLNTVVPAELAAVPLPDQAERVDPELSATFATDPHATTTMLVFLRDQAPLSAAYGLRDWRERGAYVYQTLYAHAERTQAGLRAMLKARRLNFTPLWIVNAIAVEGNAQDLAAIAARSEVALLQANHLTSLETSTLANTSNYQLDAANTSWNIVQVGADRVWNEIGVRGAGITVANIDSGVAYTHTALIGSYRGNTGSGEDHNYNWFDPYDNSNTPTYEGNHGTHTMGTMVASAVGVAPGATWIAARGCGSTYCLTLDLIEAAQWMLAPTDLNGQNPRPDLRPQIINNSWSSGAGNDSWYSGYVAAWRAAGIFPVFAAGNISTGNTTCSTVYSPGDYAQVVGVGAVNQSDQLASFSRIGPTSDGRLKPDLTAPGYQIVSTVSNLSYGSMNGTSMAAPHVAGAVALLWSANPSLIGDYAATYQLLTQNAVPISRDSSFDGSNFSLCHVNSSPNNVYGYGRLDAYVATLAARVDVPWLSLPSSTLNSLALGASTDLVVTIDGAKLPGPGTYTAQILIHSSDLTLSPLVIPVSVTVANDPGYATLSGQITRADDGSPLVGTVEVVGGASVKTDANGNYTLVVAAGNGIQLRANVRYYASQTVSLNLEAGAVRTQNFALSLDEPRLNASPVVQSASLSLGESPTINLSLKNTGSQPLTYSASLPRAQYGVWRSTQSDGPSAGWIVPPGDAIPLDLGDDGVTQLINLGFTFTFFGQSYTSVAISANGFLSFLPLGSFVGYATSCPPLGETSSAAIFPLRLDLNPGQGGTVSYARISEGFLVSWVDVPIFNRLTAPLTFQVLLHRDGRVIFNYKQVDGIQPSDLASVGIQQNSSTVQSLGCGSGLSLGNGQTIELRPQISTALWASLTGNTTGTIPAGGSVNIPVRLAWLRNPNGWDSSADVLVTSNDRVTPSTTLTVRMAALPATSTIYLPVVLR</sequence>
<dbReference type="InterPro" id="IPR036852">
    <property type="entry name" value="Peptidase_S8/S53_dom_sf"/>
</dbReference>
<dbReference type="SUPFAM" id="SSF52743">
    <property type="entry name" value="Subtilisin-like"/>
    <property type="match status" value="1"/>
</dbReference>
<feature type="domain" description="Peptidase S8/S53" evidence="7">
    <location>
        <begin position="240"/>
        <end position="529"/>
    </location>
</feature>
<evidence type="ECO:0000256" key="4">
    <source>
        <dbReference type="ARBA" id="ARBA00022825"/>
    </source>
</evidence>
<dbReference type="Proteomes" id="UP000054010">
    <property type="component" value="Unassembled WGS sequence"/>
</dbReference>
<gene>
    <name evidence="8" type="ORF">OSCT_2104</name>
</gene>
<dbReference type="GO" id="GO:0004252">
    <property type="term" value="F:serine-type endopeptidase activity"/>
    <property type="evidence" value="ECO:0007669"/>
    <property type="project" value="UniProtKB-UniRule"/>
</dbReference>
<keyword evidence="9" id="KW-1185">Reference proteome</keyword>
<dbReference type="CDD" id="cd07481">
    <property type="entry name" value="Peptidases_S8_BacillopeptidaseF-like"/>
    <property type="match status" value="1"/>
</dbReference>
<accession>E1IFK3</accession>
<dbReference type="AlphaFoldDB" id="E1IFK3"/>
<feature type="chain" id="PRO_5003147052" evidence="6">
    <location>
        <begin position="23"/>
        <end position="1001"/>
    </location>
</feature>
<dbReference type="GO" id="GO:0006508">
    <property type="term" value="P:proteolysis"/>
    <property type="evidence" value="ECO:0007669"/>
    <property type="project" value="UniProtKB-KW"/>
</dbReference>
<keyword evidence="6" id="KW-0732">Signal</keyword>
<evidence type="ECO:0000256" key="3">
    <source>
        <dbReference type="ARBA" id="ARBA00022801"/>
    </source>
</evidence>
<dbReference type="STRING" id="765420.OSCT_2104"/>
<dbReference type="InterPro" id="IPR033857">
    <property type="entry name" value="Bacillopeptidase_F"/>
</dbReference>
<protein>
    <submittedName>
        <fullName evidence="8">Peptidase S8 and S53 subtilisin kexin sedolisin</fullName>
    </submittedName>
</protein>
<dbReference type="InterPro" id="IPR000209">
    <property type="entry name" value="Peptidase_S8/S53_dom"/>
</dbReference>
<dbReference type="Gene3D" id="2.60.40.1120">
    <property type="entry name" value="Carboxypeptidase-like, regulatory domain"/>
    <property type="match status" value="1"/>
</dbReference>
<dbReference type="InterPro" id="IPR008969">
    <property type="entry name" value="CarboxyPept-like_regulatory"/>
</dbReference>
<dbReference type="Pfam" id="PF00082">
    <property type="entry name" value="Peptidase_S8"/>
    <property type="match status" value="1"/>
</dbReference>
<dbReference type="HOGENOM" id="CLU_300329_0_0_0"/>
<dbReference type="InterPro" id="IPR023828">
    <property type="entry name" value="Peptidase_S8_Ser-AS"/>
</dbReference>
<evidence type="ECO:0000256" key="2">
    <source>
        <dbReference type="ARBA" id="ARBA00022670"/>
    </source>
</evidence>
<dbReference type="eggNOG" id="COG1404">
    <property type="taxonomic scope" value="Bacteria"/>
</dbReference>
<keyword evidence="2 5" id="KW-0645">Protease</keyword>
<dbReference type="SUPFAM" id="SSF49464">
    <property type="entry name" value="Carboxypeptidase regulatory domain-like"/>
    <property type="match status" value="1"/>
</dbReference>
<dbReference type="Gene3D" id="3.40.50.200">
    <property type="entry name" value="Peptidase S8/S53 domain"/>
    <property type="match status" value="1"/>
</dbReference>
<comment type="similarity">
    <text evidence="1 5">Belongs to the peptidase S8 family.</text>
</comment>
<dbReference type="PROSITE" id="PS51892">
    <property type="entry name" value="SUBTILASE"/>
    <property type="match status" value="1"/>
</dbReference>
<organism evidence="8 9">
    <name type="scientific">Oscillochloris trichoides DG-6</name>
    <dbReference type="NCBI Taxonomy" id="765420"/>
    <lineage>
        <taxon>Bacteria</taxon>
        <taxon>Bacillati</taxon>
        <taxon>Chloroflexota</taxon>
        <taxon>Chloroflexia</taxon>
        <taxon>Chloroflexales</taxon>
        <taxon>Chloroflexineae</taxon>
        <taxon>Oscillochloridaceae</taxon>
        <taxon>Oscillochloris</taxon>
    </lineage>
</organism>
<name>E1IFK3_9CHLR</name>
<reference evidence="8 9" key="1">
    <citation type="journal article" date="2011" name="J. Bacteriol.">
        <title>Draft genome sequence of the anoxygenic filamentous phototrophic bacterium Oscillochloris trichoides subsp. DG-6.</title>
        <authorList>
            <person name="Kuznetsov B.B."/>
            <person name="Ivanovsky R.N."/>
            <person name="Keppen O.I."/>
            <person name="Sukhacheva M.V."/>
            <person name="Bumazhkin B.K."/>
            <person name="Patutina E.O."/>
            <person name="Beletsky A.V."/>
            <person name="Mardanov A.V."/>
            <person name="Baslerov R.V."/>
            <person name="Panteleeva A.N."/>
            <person name="Kolganova T.V."/>
            <person name="Ravin N.V."/>
            <person name="Skryabin K.G."/>
        </authorList>
    </citation>
    <scope>NUCLEOTIDE SEQUENCE [LARGE SCALE GENOMIC DNA]</scope>
    <source>
        <strain evidence="8 9">DG-6</strain>
    </source>
</reference>
<evidence type="ECO:0000313" key="8">
    <source>
        <dbReference type="EMBL" id="EFO80019.1"/>
    </source>
</evidence>
<keyword evidence="3 5" id="KW-0378">Hydrolase</keyword>
<evidence type="ECO:0000256" key="6">
    <source>
        <dbReference type="SAM" id="SignalP"/>
    </source>
</evidence>
<dbReference type="PROSITE" id="PS00138">
    <property type="entry name" value="SUBTILASE_SER"/>
    <property type="match status" value="1"/>
</dbReference>
<feature type="active site" description="Charge relay system" evidence="5">
    <location>
        <position position="293"/>
    </location>
</feature>